<evidence type="ECO:0000313" key="2">
    <source>
        <dbReference type="EMBL" id="CAB4928165.1"/>
    </source>
</evidence>
<dbReference type="AlphaFoldDB" id="A0A6J7IB60"/>
<accession>A0A6J7IB60</accession>
<sequence>MAPQINFECRDAERGGERETRGRGREQHPRVRQAAAEQVLLAREHQRPACQGHEPAAHRPREPLTLRQQERERGGG</sequence>
<feature type="compositionally biased region" description="Basic and acidic residues" evidence="1">
    <location>
        <begin position="55"/>
        <end position="76"/>
    </location>
</feature>
<organism evidence="2">
    <name type="scientific">freshwater metagenome</name>
    <dbReference type="NCBI Taxonomy" id="449393"/>
    <lineage>
        <taxon>unclassified sequences</taxon>
        <taxon>metagenomes</taxon>
        <taxon>ecological metagenomes</taxon>
    </lineage>
</organism>
<reference evidence="2" key="1">
    <citation type="submission" date="2020-05" db="EMBL/GenBank/DDBJ databases">
        <authorList>
            <person name="Chiriac C."/>
            <person name="Salcher M."/>
            <person name="Ghai R."/>
            <person name="Kavagutti S V."/>
        </authorList>
    </citation>
    <scope>NUCLEOTIDE SEQUENCE</scope>
</reference>
<feature type="compositionally biased region" description="Basic and acidic residues" evidence="1">
    <location>
        <begin position="8"/>
        <end position="29"/>
    </location>
</feature>
<proteinExistence type="predicted"/>
<dbReference type="EMBL" id="CAFBMH010000125">
    <property type="protein sequence ID" value="CAB4928165.1"/>
    <property type="molecule type" value="Genomic_DNA"/>
</dbReference>
<feature type="region of interest" description="Disordered" evidence="1">
    <location>
        <begin position="1"/>
        <end position="76"/>
    </location>
</feature>
<protein>
    <submittedName>
        <fullName evidence="2">Unannotated protein</fullName>
    </submittedName>
</protein>
<gene>
    <name evidence="2" type="ORF">UFOPK3543_02496</name>
</gene>
<evidence type="ECO:0000256" key="1">
    <source>
        <dbReference type="SAM" id="MobiDB-lite"/>
    </source>
</evidence>
<name>A0A6J7IB60_9ZZZZ</name>